<comment type="caution">
    <text evidence="6">The sequence shown here is derived from an EMBL/GenBank/DDBJ whole genome shotgun (WGS) entry which is preliminary data.</text>
</comment>
<evidence type="ECO:0000256" key="2">
    <source>
        <dbReference type="ARBA" id="ARBA00022692"/>
    </source>
</evidence>
<keyword evidence="4 5" id="KW-0472">Membrane</keyword>
<evidence type="ECO:0000256" key="5">
    <source>
        <dbReference type="SAM" id="Phobius"/>
    </source>
</evidence>
<name>A0A975WC34_9RHOB</name>
<evidence type="ECO:0000256" key="1">
    <source>
        <dbReference type="ARBA" id="ARBA00004370"/>
    </source>
</evidence>
<gene>
    <name evidence="6" type="ORF">SAMN04487940_11222</name>
</gene>
<dbReference type="RefSeq" id="WP_048533624.1">
    <property type="nucleotide sequence ID" value="NZ_CATLQZ010000010.1"/>
</dbReference>
<dbReference type="Gene3D" id="1.20.120.550">
    <property type="entry name" value="Membrane associated eicosanoid/glutathione metabolism-like domain"/>
    <property type="match status" value="1"/>
</dbReference>
<reference evidence="6 7" key="1">
    <citation type="submission" date="2016-10" db="EMBL/GenBank/DDBJ databases">
        <authorList>
            <person name="Varghese N."/>
            <person name="Submissions S."/>
        </authorList>
    </citation>
    <scope>NUCLEOTIDE SEQUENCE [LARGE SCALE GENOMIC DNA]</scope>
    <source>
        <strain evidence="6 7">FF3</strain>
    </source>
</reference>
<proteinExistence type="predicted"/>
<dbReference type="InterPro" id="IPR023352">
    <property type="entry name" value="MAPEG-like_dom_sf"/>
</dbReference>
<accession>A0A975WC34</accession>
<keyword evidence="7" id="KW-1185">Reference proteome</keyword>
<feature type="transmembrane region" description="Helical" evidence="5">
    <location>
        <begin position="59"/>
        <end position="76"/>
    </location>
</feature>
<organism evidence="6 7">
    <name type="scientific">Marinovum algicola</name>
    <dbReference type="NCBI Taxonomy" id="42444"/>
    <lineage>
        <taxon>Bacteria</taxon>
        <taxon>Pseudomonadati</taxon>
        <taxon>Pseudomonadota</taxon>
        <taxon>Alphaproteobacteria</taxon>
        <taxon>Rhodobacterales</taxon>
        <taxon>Roseobacteraceae</taxon>
        <taxon>Marinovum</taxon>
    </lineage>
</organism>
<comment type="subcellular location">
    <subcellularLocation>
        <location evidence="1">Membrane</location>
    </subcellularLocation>
</comment>
<feature type="transmembrane region" description="Helical" evidence="5">
    <location>
        <begin position="82"/>
        <end position="104"/>
    </location>
</feature>
<dbReference type="Pfam" id="PF01124">
    <property type="entry name" value="MAPEG"/>
    <property type="match status" value="1"/>
</dbReference>
<dbReference type="Proteomes" id="UP000182932">
    <property type="component" value="Unassembled WGS sequence"/>
</dbReference>
<evidence type="ECO:0000313" key="7">
    <source>
        <dbReference type="Proteomes" id="UP000182932"/>
    </source>
</evidence>
<evidence type="ECO:0000256" key="4">
    <source>
        <dbReference type="ARBA" id="ARBA00023136"/>
    </source>
</evidence>
<evidence type="ECO:0000256" key="3">
    <source>
        <dbReference type="ARBA" id="ARBA00022989"/>
    </source>
</evidence>
<dbReference type="SUPFAM" id="SSF161084">
    <property type="entry name" value="MAPEG domain-like"/>
    <property type="match status" value="1"/>
</dbReference>
<evidence type="ECO:0000313" key="6">
    <source>
        <dbReference type="EMBL" id="SEJ85988.1"/>
    </source>
</evidence>
<sequence>MTTLEIYTALSALWIAIAWVPYILDRMAVRGLMGAMGNYDPQAVPQSDWAQRAMRAHTVAVESFVAFAPLAVLAMIRLPEDGYPGLLAMTYFIGIVAHYIIYCLGIPVLRTLAFALAALSTVGLGLRVLGVY</sequence>
<keyword evidence="2 5" id="KW-0812">Transmembrane</keyword>
<dbReference type="GeneID" id="80819424"/>
<dbReference type="AlphaFoldDB" id="A0A975WC34"/>
<feature type="transmembrane region" description="Helical" evidence="5">
    <location>
        <begin position="6"/>
        <end position="24"/>
    </location>
</feature>
<protein>
    <submittedName>
        <fullName evidence="6">MAPEG family protein</fullName>
    </submittedName>
</protein>
<dbReference type="InterPro" id="IPR001129">
    <property type="entry name" value="Membr-assoc_MAPEG"/>
</dbReference>
<dbReference type="GO" id="GO:0016020">
    <property type="term" value="C:membrane"/>
    <property type="evidence" value="ECO:0007669"/>
    <property type="project" value="UniProtKB-SubCell"/>
</dbReference>
<dbReference type="EMBL" id="FNYY01000012">
    <property type="protein sequence ID" value="SEJ85988.1"/>
    <property type="molecule type" value="Genomic_DNA"/>
</dbReference>
<keyword evidence="3 5" id="KW-1133">Transmembrane helix</keyword>
<feature type="transmembrane region" description="Helical" evidence="5">
    <location>
        <begin position="111"/>
        <end position="130"/>
    </location>
</feature>